<evidence type="ECO:0000256" key="1">
    <source>
        <dbReference type="SAM" id="MobiDB-lite"/>
    </source>
</evidence>
<protein>
    <recommendedName>
        <fullName evidence="2">T6SS Phospholipase effector Tle1-like catalytic domain-containing protein</fullName>
    </recommendedName>
</protein>
<gene>
    <name evidence="3" type="ORF">EW145_g6243</name>
</gene>
<reference evidence="3 4" key="1">
    <citation type="submission" date="2019-02" db="EMBL/GenBank/DDBJ databases">
        <title>Genome sequencing of the rare red list fungi Phellinidium pouzarii.</title>
        <authorList>
            <person name="Buettner E."/>
            <person name="Kellner H."/>
        </authorList>
    </citation>
    <scope>NUCLEOTIDE SEQUENCE [LARGE SCALE GENOMIC DNA]</scope>
    <source>
        <strain evidence="3 4">DSM 108285</strain>
    </source>
</reference>
<dbReference type="AlphaFoldDB" id="A0A4S4KX78"/>
<name>A0A4S4KX78_9AGAM</name>
<evidence type="ECO:0000313" key="3">
    <source>
        <dbReference type="EMBL" id="THH03449.1"/>
    </source>
</evidence>
<dbReference type="PANTHER" id="PTHR33840">
    <property type="match status" value="1"/>
</dbReference>
<keyword evidence="4" id="KW-1185">Reference proteome</keyword>
<sequence length="540" mass="60829">MSDSYSAATTPTVSGFSSQGHKSASHSPRVATQTSLDTTYAGEVIPPYTDRRTLVLCFDGTGDQFDSDNSNVVQFFAMLKKGDKDQQLVYYQAGIGTYTIPQIATPFYAKLSKTLDAMIAIDLNHHVMGGYEFLMENYKEGDKICIFGFSRGAYTARALAGMIHKVGLLPNGNHQQVPFAYRMYMKDDAKGWEQSVLFKKTFSMDVDIEFVGVWDTVASVGLIPRRLPFTKSNTAIKTFRHALSLDEHRAKFKANNYQVLTDEEAARADFAPQRENKAKHEHNHVQHDSKAILEDIVDAAKNGSDAIKRVGSSNSGKHDEIEGEGRKRRLELMYTDRSRPTDVLEVWFAGCHCDIGGGSVPNDMRHSLARLPLRWMIRQCFLTNTGIQFQADKLRDIAGIDPTTLYPKVHPRPPPLAIPNPPPITPMDPPKGKAAASAAAEEFSGEEEEELRDALCPIYDQLKLAPPWWILELLPMREHVQKEDGTWTKTIGLNLARPRVLPHQTKNGIRVHRSVKMRMEVQELEYKPRLRFEVDPIWED</sequence>
<evidence type="ECO:0000313" key="4">
    <source>
        <dbReference type="Proteomes" id="UP000308199"/>
    </source>
</evidence>
<dbReference type="Proteomes" id="UP000308199">
    <property type="component" value="Unassembled WGS sequence"/>
</dbReference>
<dbReference type="OrthoDB" id="3162439at2759"/>
<dbReference type="EMBL" id="SGPK01000452">
    <property type="protein sequence ID" value="THH03449.1"/>
    <property type="molecule type" value="Genomic_DNA"/>
</dbReference>
<evidence type="ECO:0000259" key="2">
    <source>
        <dbReference type="Pfam" id="PF09994"/>
    </source>
</evidence>
<comment type="caution">
    <text evidence="3">The sequence shown here is derived from an EMBL/GenBank/DDBJ whole genome shotgun (WGS) entry which is preliminary data.</text>
</comment>
<proteinExistence type="predicted"/>
<dbReference type="InterPro" id="IPR018712">
    <property type="entry name" value="Tle1-like_cat"/>
</dbReference>
<organism evidence="3 4">
    <name type="scientific">Phellinidium pouzarii</name>
    <dbReference type="NCBI Taxonomy" id="167371"/>
    <lineage>
        <taxon>Eukaryota</taxon>
        <taxon>Fungi</taxon>
        <taxon>Dikarya</taxon>
        <taxon>Basidiomycota</taxon>
        <taxon>Agaricomycotina</taxon>
        <taxon>Agaricomycetes</taxon>
        <taxon>Hymenochaetales</taxon>
        <taxon>Hymenochaetaceae</taxon>
        <taxon>Phellinidium</taxon>
    </lineage>
</organism>
<dbReference type="Pfam" id="PF09994">
    <property type="entry name" value="T6SS_Tle1-like_cat"/>
    <property type="match status" value="1"/>
</dbReference>
<feature type="region of interest" description="Disordered" evidence="1">
    <location>
        <begin position="1"/>
        <end position="33"/>
    </location>
</feature>
<accession>A0A4S4KX78</accession>
<dbReference type="PANTHER" id="PTHR33840:SF2">
    <property type="entry name" value="TLE1 PHOSPHOLIPASE DOMAIN-CONTAINING PROTEIN"/>
    <property type="match status" value="1"/>
</dbReference>
<feature type="domain" description="T6SS Phospholipase effector Tle1-like catalytic" evidence="2">
    <location>
        <begin position="52"/>
        <end position="379"/>
    </location>
</feature>